<evidence type="ECO:0000313" key="4">
    <source>
        <dbReference type="Proteomes" id="UP000316371"/>
    </source>
</evidence>
<keyword evidence="1" id="KW-0175">Coiled coil</keyword>
<evidence type="ECO:0000256" key="1">
    <source>
        <dbReference type="SAM" id="Coils"/>
    </source>
</evidence>
<evidence type="ECO:0008006" key="5">
    <source>
        <dbReference type="Google" id="ProtNLM"/>
    </source>
</evidence>
<dbReference type="Proteomes" id="UP000316371">
    <property type="component" value="Unassembled WGS sequence"/>
</dbReference>
<protein>
    <recommendedName>
        <fullName evidence="5">Peptidase S74 domain-containing protein</fullName>
    </recommendedName>
</protein>
<dbReference type="AlphaFoldDB" id="A0A553E7T8"/>
<dbReference type="EMBL" id="VJZT01000004">
    <property type="protein sequence ID" value="TRX40893.1"/>
    <property type="molecule type" value="Genomic_DNA"/>
</dbReference>
<feature type="coiled-coil region" evidence="1">
    <location>
        <begin position="569"/>
        <end position="606"/>
    </location>
</feature>
<organism evidence="3 4">
    <name type="scientific">Flavobacterium restrictum</name>
    <dbReference type="NCBI Taxonomy" id="2594428"/>
    <lineage>
        <taxon>Bacteria</taxon>
        <taxon>Pseudomonadati</taxon>
        <taxon>Bacteroidota</taxon>
        <taxon>Flavobacteriia</taxon>
        <taxon>Flavobacteriales</taxon>
        <taxon>Flavobacteriaceae</taxon>
        <taxon>Flavobacterium</taxon>
    </lineage>
</organism>
<feature type="signal peptide" evidence="2">
    <location>
        <begin position="1"/>
        <end position="22"/>
    </location>
</feature>
<evidence type="ECO:0000313" key="3">
    <source>
        <dbReference type="EMBL" id="TRX40893.1"/>
    </source>
</evidence>
<gene>
    <name evidence="3" type="ORF">FNW21_06230</name>
</gene>
<evidence type="ECO:0000256" key="2">
    <source>
        <dbReference type="SAM" id="SignalP"/>
    </source>
</evidence>
<keyword evidence="2" id="KW-0732">Signal</keyword>
<proteinExistence type="predicted"/>
<feature type="chain" id="PRO_5022155515" description="Peptidase S74 domain-containing protein" evidence="2">
    <location>
        <begin position="23"/>
        <end position="609"/>
    </location>
</feature>
<dbReference type="OrthoDB" id="9808753at2"/>
<name>A0A553E7T8_9FLAO</name>
<comment type="caution">
    <text evidence="3">The sequence shown here is derived from an EMBL/GenBank/DDBJ whole genome shotgun (WGS) entry which is preliminary data.</text>
</comment>
<dbReference type="RefSeq" id="WP_144255876.1">
    <property type="nucleotide sequence ID" value="NZ_VJZT01000004.1"/>
</dbReference>
<keyword evidence="4" id="KW-1185">Reference proteome</keyword>
<sequence length="609" mass="64563">MKNTIKLLFLGLFLFGITATRAQISTANGGTLSPNVPTTNTNVGIGTTAPTEKLDVVGNIKASGTATFASTITAPTFNISGQTASTLASFDTAKNVVSLPTVTYPSLSELSFVKGATSSLQQQINYIPGNYFNFATSPFPGYVPYNTTGVKFGATPIYFNGTNIGIGTTAPTEKLDVVGNIKASGTATFASTVTATQLISNVATGTSPITVTSTTVVPNLNADLLDGLHATSFQPSSANLTAINNIAYTGTNVAAVKTASGWVSKDAAILDTPYAGSTTIPVKFVNGWGYMNAYQFIQTSGNYNISGIITAPTAALGTNTTQLATTAFVLANTAGLTHNQAWSTLTSTPTTLAGYSITDAIKNMRFVSSLNTISESGIYREEQPSSGYSFTTTLNMNSADGRQQLTIDRNGSGMKFRGSITGGTADDFGTWKTVIHDGNVGNYTIQNQNSSAQSANMWISGNGIFGGNVGIGSSNPDQKLTVKGKIHAEEIIVDLAVPADYVFQKYYTGKSELKSDYVMPTLAEIESFTKKNNHLPNVPSAQEIKQNGVLLGEMSNILLQKVEELTLYAIEQDKKAALQQQELNRLKAENENYKSLAERLSEIEIELKK</sequence>
<accession>A0A553E7T8</accession>
<reference evidence="3 4" key="1">
    <citation type="submission" date="2019-07" db="EMBL/GenBank/DDBJ databases">
        <title>Novel species of Flavobacterium.</title>
        <authorList>
            <person name="Liu Q."/>
            <person name="Xin Y.-H."/>
        </authorList>
    </citation>
    <scope>NUCLEOTIDE SEQUENCE [LARGE SCALE GENOMIC DNA]</scope>
    <source>
        <strain evidence="3 4">LB1R34</strain>
    </source>
</reference>